<dbReference type="Proteomes" id="UP000286912">
    <property type="component" value="Unassembled WGS sequence"/>
</dbReference>
<dbReference type="AlphaFoldDB" id="A0A3S0YEW7"/>
<dbReference type="OrthoDB" id="6198929at2"/>
<reference evidence="1 2" key="1">
    <citation type="submission" date="2018-12" db="EMBL/GenBank/DDBJ databases">
        <title>three novel Halomonas strain isolated from plants.</title>
        <authorList>
            <person name="Sun C."/>
        </authorList>
    </citation>
    <scope>NUCLEOTIDE SEQUENCE [LARGE SCALE GENOMIC DNA]</scope>
    <source>
        <strain evidence="1 2">RC</strain>
    </source>
</reference>
<comment type="caution">
    <text evidence="1">The sequence shown here is derived from an EMBL/GenBank/DDBJ whole genome shotgun (WGS) entry which is preliminary data.</text>
</comment>
<protein>
    <submittedName>
        <fullName evidence="1">Uncharacterized protein</fullName>
    </submittedName>
</protein>
<dbReference type="EMBL" id="RZHD01000003">
    <property type="protein sequence ID" value="RUR49012.1"/>
    <property type="molecule type" value="Genomic_DNA"/>
</dbReference>
<evidence type="ECO:0000313" key="1">
    <source>
        <dbReference type="EMBL" id="RUR49012.1"/>
    </source>
</evidence>
<proteinExistence type="predicted"/>
<organism evidence="1 2">
    <name type="scientific">Vreelandella populi</name>
    <dbReference type="NCBI Taxonomy" id="2498858"/>
    <lineage>
        <taxon>Bacteria</taxon>
        <taxon>Pseudomonadati</taxon>
        <taxon>Pseudomonadota</taxon>
        <taxon>Gammaproteobacteria</taxon>
        <taxon>Oceanospirillales</taxon>
        <taxon>Halomonadaceae</taxon>
        <taxon>Vreelandella</taxon>
    </lineage>
</organism>
<name>A0A3S0YEW7_9GAMM</name>
<sequence length="60" mass="6657">MKPGVFVDVYDVLQAWAVTNPALQHLIKKALAPGQRGHKDLETDMNDIVASAQRAKELEQ</sequence>
<gene>
    <name evidence="1" type="ORF">ELY37_02920</name>
</gene>
<keyword evidence="2" id="KW-1185">Reference proteome</keyword>
<accession>A0A3S0YEW7</accession>
<evidence type="ECO:0000313" key="2">
    <source>
        <dbReference type="Proteomes" id="UP000286912"/>
    </source>
</evidence>